<keyword evidence="3" id="KW-1185">Reference proteome</keyword>
<feature type="domain" description="RES" evidence="1">
    <location>
        <begin position="6"/>
        <end position="143"/>
    </location>
</feature>
<evidence type="ECO:0000259" key="1">
    <source>
        <dbReference type="SMART" id="SM00953"/>
    </source>
</evidence>
<evidence type="ECO:0000313" key="2">
    <source>
        <dbReference type="EMBL" id="MFC3635983.1"/>
    </source>
</evidence>
<name>A0ABV7UCB9_9HYPH</name>
<dbReference type="RefSeq" id="WP_210319945.1">
    <property type="nucleotide sequence ID" value="NZ_BNCG01000067.1"/>
</dbReference>
<dbReference type="Pfam" id="PF08808">
    <property type="entry name" value="RES"/>
    <property type="match status" value="1"/>
</dbReference>
<dbReference type="SMART" id="SM00953">
    <property type="entry name" value="RES"/>
    <property type="match status" value="1"/>
</dbReference>
<dbReference type="Proteomes" id="UP001595704">
    <property type="component" value="Unassembled WGS sequence"/>
</dbReference>
<sequence length="172" mass="19444">MGCGWARSRFSDSRDRVERNRFKVLYLGESLQVCFQEAVLKDQRDGVVGPFLIDERELAERIYADVEIVSPLSLVDLRGSHATAMGMPTDVHRGMKHTLGQKWSAAFHEHESKPDGIIYPSRLNGETNVAIYDRAISKLRAVRMRRLIDVDDLASVLNDLQIALYPVDCLAD</sequence>
<evidence type="ECO:0000313" key="3">
    <source>
        <dbReference type="Proteomes" id="UP001595704"/>
    </source>
</evidence>
<organism evidence="2 3">
    <name type="scientific">Camelimonas fluminis</name>
    <dbReference type="NCBI Taxonomy" id="1576911"/>
    <lineage>
        <taxon>Bacteria</taxon>
        <taxon>Pseudomonadati</taxon>
        <taxon>Pseudomonadota</taxon>
        <taxon>Alphaproteobacteria</taxon>
        <taxon>Hyphomicrobiales</taxon>
        <taxon>Chelatococcaceae</taxon>
        <taxon>Camelimonas</taxon>
    </lineage>
</organism>
<comment type="caution">
    <text evidence="2">The sequence shown here is derived from an EMBL/GenBank/DDBJ whole genome shotgun (WGS) entry which is preliminary data.</text>
</comment>
<dbReference type="EMBL" id="JBHRYC010000009">
    <property type="protein sequence ID" value="MFC3635983.1"/>
    <property type="molecule type" value="Genomic_DNA"/>
</dbReference>
<protein>
    <submittedName>
        <fullName evidence="2">RES family NAD+ phosphorylase</fullName>
    </submittedName>
</protein>
<accession>A0ABV7UCB9</accession>
<dbReference type="InterPro" id="IPR014914">
    <property type="entry name" value="RES_dom"/>
</dbReference>
<reference evidence="3" key="1">
    <citation type="journal article" date="2019" name="Int. J. Syst. Evol. Microbiol.">
        <title>The Global Catalogue of Microorganisms (GCM) 10K type strain sequencing project: providing services to taxonomists for standard genome sequencing and annotation.</title>
        <authorList>
            <consortium name="The Broad Institute Genomics Platform"/>
            <consortium name="The Broad Institute Genome Sequencing Center for Infectious Disease"/>
            <person name="Wu L."/>
            <person name="Ma J."/>
        </authorList>
    </citation>
    <scope>NUCLEOTIDE SEQUENCE [LARGE SCALE GENOMIC DNA]</scope>
    <source>
        <strain evidence="3">KCTC 42282</strain>
    </source>
</reference>
<gene>
    <name evidence="2" type="ORF">ACFONL_01060</name>
</gene>
<proteinExistence type="predicted"/>